<dbReference type="OrthoDB" id="2419846at2759"/>
<dbReference type="AlphaFoldDB" id="A0A8H3R2H5"/>
<evidence type="ECO:0000313" key="1">
    <source>
        <dbReference type="EMBL" id="GET00927.1"/>
    </source>
</evidence>
<dbReference type="EMBL" id="BLAL01000295">
    <property type="protein sequence ID" value="GET00927.1"/>
    <property type="molecule type" value="Genomic_DNA"/>
</dbReference>
<sequence length="156" mass="19108">MMNNPKFGNKVETKIQEIKIYKRDKNSAEVKLFWELQVKKQDILKTRLFEERYRNGGQNITQKSRFSYRMREIFAKNYLKFWTQSKTKKENLKRTICHRFDSYYYEDYDIATKYSNTERTFAIDTVIYILNRLFKFHQEVLDSGWIELTTPHTKKT</sequence>
<organism evidence="1 2">
    <name type="scientific">Rhizophagus clarus</name>
    <dbReference type="NCBI Taxonomy" id="94130"/>
    <lineage>
        <taxon>Eukaryota</taxon>
        <taxon>Fungi</taxon>
        <taxon>Fungi incertae sedis</taxon>
        <taxon>Mucoromycota</taxon>
        <taxon>Glomeromycotina</taxon>
        <taxon>Glomeromycetes</taxon>
        <taxon>Glomerales</taxon>
        <taxon>Glomeraceae</taxon>
        <taxon>Rhizophagus</taxon>
    </lineage>
</organism>
<reference evidence="1" key="1">
    <citation type="submission" date="2019-10" db="EMBL/GenBank/DDBJ databases">
        <title>Conservation and host-specific expression of non-tandemly repeated heterogenous ribosome RNA gene in arbuscular mycorrhizal fungi.</title>
        <authorList>
            <person name="Maeda T."/>
            <person name="Kobayashi Y."/>
            <person name="Nakagawa T."/>
            <person name="Ezawa T."/>
            <person name="Yamaguchi K."/>
            <person name="Bino T."/>
            <person name="Nishimoto Y."/>
            <person name="Shigenobu S."/>
            <person name="Kawaguchi M."/>
        </authorList>
    </citation>
    <scope>NUCLEOTIDE SEQUENCE</scope>
    <source>
        <strain evidence="1">HR1</strain>
    </source>
</reference>
<evidence type="ECO:0000313" key="2">
    <source>
        <dbReference type="Proteomes" id="UP000615446"/>
    </source>
</evidence>
<accession>A0A8H3R2H5</accession>
<name>A0A8H3R2H5_9GLOM</name>
<dbReference type="Proteomes" id="UP000615446">
    <property type="component" value="Unassembled WGS sequence"/>
</dbReference>
<proteinExistence type="predicted"/>
<comment type="caution">
    <text evidence="1">The sequence shown here is derived from an EMBL/GenBank/DDBJ whole genome shotgun (WGS) entry which is preliminary data.</text>
</comment>
<protein>
    <submittedName>
        <fullName evidence="1">Uncharacterized protein</fullName>
    </submittedName>
</protein>
<gene>
    <name evidence="1" type="ORF">RCL2_002736500</name>
</gene>